<evidence type="ECO:0000256" key="1">
    <source>
        <dbReference type="ARBA" id="ARBA00006035"/>
    </source>
</evidence>
<dbReference type="EMBL" id="CATQJA010002629">
    <property type="protein sequence ID" value="CAJ0574380.1"/>
    <property type="molecule type" value="Genomic_DNA"/>
</dbReference>
<dbReference type="GO" id="GO:0003677">
    <property type="term" value="F:DNA binding"/>
    <property type="evidence" value="ECO:0007669"/>
    <property type="project" value="InterPro"/>
</dbReference>
<sequence>MGIEADDVSRIARVLIAGESINVSAQIQEFSSKAAYLVRHEEAPNVGCAKTTVLPMAGLNGGTLNLTTNPYEFTLGGIDFCALSGQTVSDLRRLSNIQSACQLMELMLTWQHVAPTCPDTVDGFPLHDRDPFSIERYPHVMVAGNQPKPEVTVHVGSGNRKCTLIAIPRFARSQLVAILNLRTFEVDWKQFSI</sequence>
<feature type="domain" description="DNA polymerase alpha/delta/epsilon subunit B" evidence="3">
    <location>
        <begin position="64"/>
        <end position="147"/>
    </location>
</feature>
<dbReference type="PANTHER" id="PTHR10416">
    <property type="entry name" value="DNA POLYMERASE DELTA SUBUNIT 2"/>
    <property type="match status" value="1"/>
</dbReference>
<organism evidence="4 5">
    <name type="scientific">Mesorhabditis spiculigera</name>
    <dbReference type="NCBI Taxonomy" id="96644"/>
    <lineage>
        <taxon>Eukaryota</taxon>
        <taxon>Metazoa</taxon>
        <taxon>Ecdysozoa</taxon>
        <taxon>Nematoda</taxon>
        <taxon>Chromadorea</taxon>
        <taxon>Rhabditida</taxon>
        <taxon>Rhabditina</taxon>
        <taxon>Rhabditomorpha</taxon>
        <taxon>Rhabditoidea</taxon>
        <taxon>Rhabditidae</taxon>
        <taxon>Mesorhabditinae</taxon>
        <taxon>Mesorhabditis</taxon>
    </lineage>
</organism>
<gene>
    <name evidence="4" type="ORF">MSPICULIGERA_LOCUS12715</name>
</gene>
<dbReference type="Proteomes" id="UP001177023">
    <property type="component" value="Unassembled WGS sequence"/>
</dbReference>
<evidence type="ECO:0000313" key="5">
    <source>
        <dbReference type="Proteomes" id="UP001177023"/>
    </source>
</evidence>
<dbReference type="GO" id="GO:0006271">
    <property type="term" value="P:DNA strand elongation involved in DNA replication"/>
    <property type="evidence" value="ECO:0007669"/>
    <property type="project" value="TreeGrafter"/>
</dbReference>
<dbReference type="Pfam" id="PF04042">
    <property type="entry name" value="DNA_pol_E_B"/>
    <property type="match status" value="1"/>
</dbReference>
<keyword evidence="5" id="KW-1185">Reference proteome</keyword>
<comment type="caution">
    <text evidence="4">The sequence shown here is derived from an EMBL/GenBank/DDBJ whole genome shotgun (WGS) entry which is preliminary data.</text>
</comment>
<feature type="non-terminal residue" evidence="4">
    <location>
        <position position="1"/>
    </location>
</feature>
<reference evidence="4" key="1">
    <citation type="submission" date="2023-06" db="EMBL/GenBank/DDBJ databases">
        <authorList>
            <person name="Delattre M."/>
        </authorList>
    </citation>
    <scope>NUCLEOTIDE SEQUENCE</scope>
    <source>
        <strain evidence="4">AF72</strain>
    </source>
</reference>
<comment type="similarity">
    <text evidence="1">Belongs to the DNA polymerase delta/II small subunit family.</text>
</comment>
<keyword evidence="2" id="KW-0235">DNA replication</keyword>
<dbReference type="InterPro" id="IPR007185">
    <property type="entry name" value="DNA_pol_a/d/e_bsu"/>
</dbReference>
<protein>
    <recommendedName>
        <fullName evidence="3">DNA polymerase alpha/delta/epsilon subunit B domain-containing protein</fullName>
    </recommendedName>
</protein>
<dbReference type="PANTHER" id="PTHR10416:SF0">
    <property type="entry name" value="DNA POLYMERASE DELTA SUBUNIT 2"/>
    <property type="match status" value="1"/>
</dbReference>
<proteinExistence type="inferred from homology"/>
<dbReference type="InterPro" id="IPR024826">
    <property type="entry name" value="DNA_pol_delta/II_ssu"/>
</dbReference>
<dbReference type="GO" id="GO:0043625">
    <property type="term" value="C:delta DNA polymerase complex"/>
    <property type="evidence" value="ECO:0007669"/>
    <property type="project" value="TreeGrafter"/>
</dbReference>
<dbReference type="AlphaFoldDB" id="A0AA36G119"/>
<name>A0AA36G119_9BILA</name>
<evidence type="ECO:0000313" key="4">
    <source>
        <dbReference type="EMBL" id="CAJ0574380.1"/>
    </source>
</evidence>
<dbReference type="Gene3D" id="3.60.21.50">
    <property type="match status" value="1"/>
</dbReference>
<evidence type="ECO:0000256" key="2">
    <source>
        <dbReference type="ARBA" id="ARBA00022705"/>
    </source>
</evidence>
<evidence type="ECO:0000259" key="3">
    <source>
        <dbReference type="Pfam" id="PF04042"/>
    </source>
</evidence>
<accession>A0AA36G119</accession>